<dbReference type="Pfam" id="PF02272">
    <property type="entry name" value="DHHA1"/>
    <property type="match status" value="1"/>
</dbReference>
<evidence type="ECO:0000313" key="10">
    <source>
        <dbReference type="Proteomes" id="UP000288405"/>
    </source>
</evidence>
<gene>
    <name evidence="9" type="primary">recJ</name>
    <name evidence="9" type="ORF">CWE11_00475</name>
</gene>
<dbReference type="FunFam" id="3.90.1640.30:FF:000001">
    <property type="entry name" value="Single-stranded-DNA-specific exonuclease RecJ"/>
    <property type="match status" value="1"/>
</dbReference>
<dbReference type="Gene3D" id="3.90.1640.30">
    <property type="match status" value="1"/>
</dbReference>
<proteinExistence type="inferred from homology"/>
<dbReference type="OrthoDB" id="9809852at2"/>
<keyword evidence="4" id="KW-0378">Hydrolase</keyword>
<dbReference type="EMBL" id="PIPM01000001">
    <property type="protein sequence ID" value="RUO36330.1"/>
    <property type="molecule type" value="Genomic_DNA"/>
</dbReference>
<dbReference type="GO" id="GO:0003676">
    <property type="term" value="F:nucleic acid binding"/>
    <property type="evidence" value="ECO:0007669"/>
    <property type="project" value="InterPro"/>
</dbReference>
<feature type="domain" description="RecJ OB" evidence="8">
    <location>
        <begin position="466"/>
        <end position="570"/>
    </location>
</feature>
<name>A0A432WRD1_9GAMM</name>
<accession>A0A432WRD1</accession>
<dbReference type="PANTHER" id="PTHR30255:SF2">
    <property type="entry name" value="SINGLE-STRANDED-DNA-SPECIFIC EXONUCLEASE RECJ"/>
    <property type="match status" value="1"/>
</dbReference>
<dbReference type="PANTHER" id="PTHR30255">
    <property type="entry name" value="SINGLE-STRANDED-DNA-SPECIFIC EXONUCLEASE RECJ"/>
    <property type="match status" value="1"/>
</dbReference>
<reference evidence="9 10" key="1">
    <citation type="journal article" date="2011" name="Front. Microbiol.">
        <title>Genomic signatures of strain selection and enhancement in Bacillus atrophaeus var. globigii, a historical biowarfare simulant.</title>
        <authorList>
            <person name="Gibbons H.S."/>
            <person name="Broomall S.M."/>
            <person name="McNew L.A."/>
            <person name="Daligault H."/>
            <person name="Chapman C."/>
            <person name="Bruce D."/>
            <person name="Karavis M."/>
            <person name="Krepps M."/>
            <person name="McGregor P.A."/>
            <person name="Hong C."/>
            <person name="Park K.H."/>
            <person name="Akmal A."/>
            <person name="Feldman A."/>
            <person name="Lin J.S."/>
            <person name="Chang W.E."/>
            <person name="Higgs B.W."/>
            <person name="Demirev P."/>
            <person name="Lindquist J."/>
            <person name="Liem A."/>
            <person name="Fochler E."/>
            <person name="Read T.D."/>
            <person name="Tapia R."/>
            <person name="Johnson S."/>
            <person name="Bishop-Lilly K.A."/>
            <person name="Detter C."/>
            <person name="Han C."/>
            <person name="Sozhamannan S."/>
            <person name="Rosenzweig C.N."/>
            <person name="Skowronski E.W."/>
        </authorList>
    </citation>
    <scope>NUCLEOTIDE SEQUENCE [LARGE SCALE GENOMIC DNA]</scope>
    <source>
        <strain evidence="9 10">GYP-17</strain>
    </source>
</reference>
<evidence type="ECO:0000259" key="7">
    <source>
        <dbReference type="Pfam" id="PF02272"/>
    </source>
</evidence>
<keyword evidence="3" id="KW-0540">Nuclease</keyword>
<organism evidence="9 10">
    <name type="scientific">Aliidiomarina sanyensis</name>
    <dbReference type="NCBI Taxonomy" id="1249555"/>
    <lineage>
        <taxon>Bacteria</taxon>
        <taxon>Pseudomonadati</taxon>
        <taxon>Pseudomonadota</taxon>
        <taxon>Gammaproteobacteria</taxon>
        <taxon>Alteromonadales</taxon>
        <taxon>Idiomarinaceae</taxon>
        <taxon>Aliidiomarina</taxon>
    </lineage>
</organism>
<keyword evidence="5 9" id="KW-0269">Exonuclease</keyword>
<evidence type="ECO:0000256" key="3">
    <source>
        <dbReference type="ARBA" id="ARBA00022722"/>
    </source>
</evidence>
<dbReference type="Pfam" id="PF01368">
    <property type="entry name" value="DHH"/>
    <property type="match status" value="1"/>
</dbReference>
<dbReference type="InterPro" id="IPR003156">
    <property type="entry name" value="DHHA1_dom"/>
</dbReference>
<feature type="domain" description="DHHA1" evidence="7">
    <location>
        <begin position="356"/>
        <end position="450"/>
    </location>
</feature>
<dbReference type="InterPro" id="IPR001667">
    <property type="entry name" value="DDH_dom"/>
</dbReference>
<keyword evidence="10" id="KW-1185">Reference proteome</keyword>
<dbReference type="GO" id="GO:0006281">
    <property type="term" value="P:DNA repair"/>
    <property type="evidence" value="ECO:0007669"/>
    <property type="project" value="InterPro"/>
</dbReference>
<evidence type="ECO:0000259" key="6">
    <source>
        <dbReference type="Pfam" id="PF01368"/>
    </source>
</evidence>
<evidence type="ECO:0000259" key="8">
    <source>
        <dbReference type="Pfam" id="PF17768"/>
    </source>
</evidence>
<dbReference type="AlphaFoldDB" id="A0A432WRD1"/>
<dbReference type="Gene3D" id="3.10.310.30">
    <property type="match status" value="1"/>
</dbReference>
<evidence type="ECO:0000256" key="2">
    <source>
        <dbReference type="ARBA" id="ARBA00019841"/>
    </source>
</evidence>
<feature type="domain" description="DDH" evidence="6">
    <location>
        <begin position="74"/>
        <end position="231"/>
    </location>
</feature>
<dbReference type="GO" id="GO:0008409">
    <property type="term" value="F:5'-3' exonuclease activity"/>
    <property type="evidence" value="ECO:0007669"/>
    <property type="project" value="InterPro"/>
</dbReference>
<dbReference type="InterPro" id="IPR004610">
    <property type="entry name" value="RecJ"/>
</dbReference>
<dbReference type="SUPFAM" id="SSF64182">
    <property type="entry name" value="DHH phosphoesterases"/>
    <property type="match status" value="1"/>
</dbReference>
<evidence type="ECO:0000313" key="9">
    <source>
        <dbReference type="EMBL" id="RUO36330.1"/>
    </source>
</evidence>
<dbReference type="InterPro" id="IPR041122">
    <property type="entry name" value="RecJ_OB"/>
</dbReference>
<dbReference type="InterPro" id="IPR038763">
    <property type="entry name" value="DHH_sf"/>
</dbReference>
<evidence type="ECO:0000256" key="4">
    <source>
        <dbReference type="ARBA" id="ARBA00022801"/>
    </source>
</evidence>
<comment type="similarity">
    <text evidence="1">Belongs to the RecJ family.</text>
</comment>
<dbReference type="Proteomes" id="UP000288405">
    <property type="component" value="Unassembled WGS sequence"/>
</dbReference>
<sequence length="573" mass="63379">MMRAVEVRRRTPQGKILEDETLPAILRHIYACRGIQDRDELGLGAQQLVHFKQLTDCEKAAARIGQAILNRECICICGDFDADGATSVTLLMDALAQCGAQRLFYLVPNRFTDGYGLSPGLVELAAHDGANLIITVDNGISSHAGIQRANELGVEVIVTDHHLPSAELPNAHSIVNPNRRDCPFPSKQLAGVGVAFYVLLALRAWFRAHEASHPAASINVAQWLDLVAVGTVADVVPLDQNNRILVQQGLARIRQRQCRPGILALLEVAGREPEALQAQDLGFTVGPRINAAGRLDDIQLGIECLRAKTLEQAKMMALRLDELNRERRSIEHGMQQDAERFLASFQVEQDTLPPVLAVHQADWHQGVIGILAGRLKEQLHRPVMVFAQGDAGLLKGSCRSVPGVHIRDLLEQVSSRAPECIERFGGHAMAAGLSVPQTQWGRFCEVLQDVAMTWVSPDVLHQVIWTDGALEGKYLNVDTAKILQNAGPFGQGFPAPTFDGHFRVLDARWLKETHLKFRLQPVGTSEVIDGIAFFANRAPWEWREQTEVHIVYRLEVNEFRGQQSAQLLIESLR</sequence>
<evidence type="ECO:0000256" key="1">
    <source>
        <dbReference type="ARBA" id="ARBA00005915"/>
    </source>
</evidence>
<dbReference type="Pfam" id="PF17768">
    <property type="entry name" value="RecJ_OB"/>
    <property type="match status" value="1"/>
</dbReference>
<protein>
    <recommendedName>
        <fullName evidence="2">Single-stranded-DNA-specific exonuclease RecJ</fullName>
    </recommendedName>
</protein>
<dbReference type="NCBIfam" id="TIGR00644">
    <property type="entry name" value="recJ"/>
    <property type="match status" value="1"/>
</dbReference>
<dbReference type="InterPro" id="IPR051673">
    <property type="entry name" value="SSDNA_exonuclease_RecJ"/>
</dbReference>
<comment type="caution">
    <text evidence="9">The sequence shown here is derived from an EMBL/GenBank/DDBJ whole genome shotgun (WGS) entry which is preliminary data.</text>
</comment>
<dbReference type="GO" id="GO:0006310">
    <property type="term" value="P:DNA recombination"/>
    <property type="evidence" value="ECO:0007669"/>
    <property type="project" value="InterPro"/>
</dbReference>
<evidence type="ECO:0000256" key="5">
    <source>
        <dbReference type="ARBA" id="ARBA00022839"/>
    </source>
</evidence>